<dbReference type="SUPFAM" id="SSF49562">
    <property type="entry name" value="C2 domain (Calcium/lipid-binding domain, CaLB)"/>
    <property type="match status" value="1"/>
</dbReference>
<dbReference type="PRINTS" id="PR00109">
    <property type="entry name" value="TYRKINASE"/>
</dbReference>
<evidence type="ECO:0000313" key="6">
    <source>
        <dbReference type="Proteomes" id="UP000789759"/>
    </source>
</evidence>
<dbReference type="EMBL" id="CAJVQA010023747">
    <property type="protein sequence ID" value="CAG8779659.1"/>
    <property type="molecule type" value="Genomic_DNA"/>
</dbReference>
<dbReference type="InterPro" id="IPR035892">
    <property type="entry name" value="C2_domain_sf"/>
</dbReference>
<dbReference type="SMART" id="SM00239">
    <property type="entry name" value="C2"/>
    <property type="match status" value="1"/>
</dbReference>
<dbReference type="InterPro" id="IPR011009">
    <property type="entry name" value="Kinase-like_dom_sf"/>
</dbReference>
<accession>A0A9N9P1L2</accession>
<organism evidence="5 6">
    <name type="scientific">Cetraspora pellucida</name>
    <dbReference type="NCBI Taxonomy" id="1433469"/>
    <lineage>
        <taxon>Eukaryota</taxon>
        <taxon>Fungi</taxon>
        <taxon>Fungi incertae sedis</taxon>
        <taxon>Mucoromycota</taxon>
        <taxon>Glomeromycotina</taxon>
        <taxon>Glomeromycetes</taxon>
        <taxon>Diversisporales</taxon>
        <taxon>Gigasporaceae</taxon>
        <taxon>Cetraspora</taxon>
    </lineage>
</organism>
<feature type="domain" description="Protein kinase" evidence="4">
    <location>
        <begin position="70"/>
        <end position="332"/>
    </location>
</feature>
<keyword evidence="2" id="KW-0067">ATP-binding</keyword>
<dbReference type="Pfam" id="PF00168">
    <property type="entry name" value="C2"/>
    <property type="match status" value="1"/>
</dbReference>
<proteinExistence type="predicted"/>
<dbReference type="AlphaFoldDB" id="A0A9N9P1L2"/>
<dbReference type="PANTHER" id="PTHR44329">
    <property type="entry name" value="SERINE/THREONINE-PROTEIN KINASE TNNI3K-RELATED"/>
    <property type="match status" value="1"/>
</dbReference>
<dbReference type="InterPro" id="IPR000719">
    <property type="entry name" value="Prot_kinase_dom"/>
</dbReference>
<dbReference type="OrthoDB" id="6718656at2759"/>
<evidence type="ECO:0000256" key="2">
    <source>
        <dbReference type="ARBA" id="ARBA00022840"/>
    </source>
</evidence>
<dbReference type="PANTHER" id="PTHR44329:SF298">
    <property type="entry name" value="MIXED LINEAGE KINASE DOMAIN-LIKE PROTEIN"/>
    <property type="match status" value="1"/>
</dbReference>
<dbReference type="Proteomes" id="UP000789759">
    <property type="component" value="Unassembled WGS sequence"/>
</dbReference>
<evidence type="ECO:0000256" key="1">
    <source>
        <dbReference type="ARBA" id="ARBA00022741"/>
    </source>
</evidence>
<comment type="caution">
    <text evidence="5">The sequence shown here is derived from an EMBL/GenBank/DDBJ whole genome shotgun (WGS) entry which is preliminary data.</text>
</comment>
<dbReference type="InterPro" id="IPR001245">
    <property type="entry name" value="Ser-Thr/Tyr_kinase_cat_dom"/>
</dbReference>
<dbReference type="SUPFAM" id="SSF56112">
    <property type="entry name" value="Protein kinase-like (PK-like)"/>
    <property type="match status" value="1"/>
</dbReference>
<dbReference type="InterPro" id="IPR000008">
    <property type="entry name" value="C2_dom"/>
</dbReference>
<dbReference type="Pfam" id="PF07714">
    <property type="entry name" value="PK_Tyr_Ser-Thr"/>
    <property type="match status" value="1"/>
</dbReference>
<feature type="domain" description="C2" evidence="3">
    <location>
        <begin position="386"/>
        <end position="510"/>
    </location>
</feature>
<dbReference type="GO" id="GO:0004674">
    <property type="term" value="F:protein serine/threonine kinase activity"/>
    <property type="evidence" value="ECO:0007669"/>
    <property type="project" value="TreeGrafter"/>
</dbReference>
<dbReference type="Gene3D" id="2.60.40.150">
    <property type="entry name" value="C2 domain"/>
    <property type="match status" value="1"/>
</dbReference>
<keyword evidence="1" id="KW-0547">Nucleotide-binding</keyword>
<reference evidence="5" key="1">
    <citation type="submission" date="2021-06" db="EMBL/GenBank/DDBJ databases">
        <authorList>
            <person name="Kallberg Y."/>
            <person name="Tangrot J."/>
            <person name="Rosling A."/>
        </authorList>
    </citation>
    <scope>NUCLEOTIDE SEQUENCE</scope>
    <source>
        <strain evidence="5">FL966</strain>
    </source>
</reference>
<evidence type="ECO:0000259" key="3">
    <source>
        <dbReference type="PROSITE" id="PS50004"/>
    </source>
</evidence>
<dbReference type="InterPro" id="IPR051681">
    <property type="entry name" value="Ser/Thr_Kinases-Pseudokinases"/>
</dbReference>
<evidence type="ECO:0000313" key="5">
    <source>
        <dbReference type="EMBL" id="CAG8779659.1"/>
    </source>
</evidence>
<evidence type="ECO:0000259" key="4">
    <source>
        <dbReference type="PROSITE" id="PS50011"/>
    </source>
</evidence>
<name>A0A9N9P1L2_9GLOM</name>
<dbReference type="PROSITE" id="PS50011">
    <property type="entry name" value="PROTEIN_KINASE_DOM"/>
    <property type="match status" value="1"/>
</dbReference>
<feature type="non-terminal residue" evidence="5">
    <location>
        <position position="817"/>
    </location>
</feature>
<protein>
    <submittedName>
        <fullName evidence="5">19414_t:CDS:1</fullName>
    </submittedName>
</protein>
<keyword evidence="6" id="KW-1185">Reference proteome</keyword>
<dbReference type="PROSITE" id="PS50004">
    <property type="entry name" value="C2"/>
    <property type="match status" value="1"/>
</dbReference>
<dbReference type="GO" id="GO:0005524">
    <property type="term" value="F:ATP binding"/>
    <property type="evidence" value="ECO:0007669"/>
    <property type="project" value="UniProtKB-KW"/>
</dbReference>
<dbReference type="Gene3D" id="1.10.510.10">
    <property type="entry name" value="Transferase(Phosphotransferase) domain 1"/>
    <property type="match status" value="1"/>
</dbReference>
<sequence length="817" mass="94343">MDPTSSCYYCSRKVVSYPKNLSKKLCRSNTLSNKPPSSCGNKDIDTFIQDTKSRKQHCDDFVEWIPYSDINIDKAIAKGSYSEIFVGKWEPLKQIEVVNHKESTNLDIVLKVLAESKNSKPEFLKEIKIHYQCLGKCAIPFYGLTEHAQGYAMVLKRAICGDLREFIDHNELTWINKIEVLSSIAKSLNALHELNIVHRDFHCKNILIDDDTKVFISDFGISSSEDSPTSNEIIGVLPYIAPEVLSGGPYTKQSDIYSFGIIMWDLTSRSQPFSNQSHDLDLAKNIVLGGLRPDVVDGTPEAYKMIMEKCWDSDPSKRPNSSQLIELIENIIKNVKHLNQLPCIITSRCIPRIVETPVTVEETTSPEIVTDQKDDSITNQNIGAIDNYDEQQGFIVPNDEVVGIIRICIKSAKGLKKSDFWFACSNPDPYVRIMNAAGTEIVRTRVCHGTVTPKWDEVHFVSVYRSCEKISFEIFDENLFVSDKPLGTFVLDTNTLMRSEDYSKPVSDWFPLEIGNKSTKGHLNLEVQFIHTAFTDDQEFVFNRETIKLHHVYMLISWRKANGSFEFTDKLAHFFNYKSVDELKEGFLKHIFSDKELSKCDLSILSTALTIMYLKILCWKHYNEWKQIISNSEVWVSKEINGINTEDRLYDLCRKFMIERFKVTNLEKEQLEIIQPVKPTIITRKHIIIRYIRKLIGHQNDNGCVVLNKKVADYYGFKSVEEFLQHLRKYFKTERVTKLHHNVWVTACTIWYLRLIAVDHRHEWIANYEKSSKWLTRQCNGDTNLENEIMECGKKFIVERYEVDKEAIEADYSFIAA</sequence>
<gene>
    <name evidence="5" type="ORF">CPELLU_LOCUS16315</name>
</gene>